<evidence type="ECO:0000313" key="3">
    <source>
        <dbReference type="Proteomes" id="UP000307000"/>
    </source>
</evidence>
<dbReference type="HAMAP" id="MF_00652">
    <property type="entry name" value="UPF0246"/>
    <property type="match status" value="1"/>
</dbReference>
<evidence type="ECO:0000313" key="2">
    <source>
        <dbReference type="EMBL" id="QCY47080.1"/>
    </source>
</evidence>
<dbReference type="Proteomes" id="UP000307000">
    <property type="component" value="Chromosome"/>
</dbReference>
<dbReference type="InterPro" id="IPR005583">
    <property type="entry name" value="YaaA"/>
</dbReference>
<dbReference type="PANTHER" id="PTHR30283:SF4">
    <property type="entry name" value="PEROXIDE STRESS RESISTANCE PROTEIN YAAA"/>
    <property type="match status" value="1"/>
</dbReference>
<reference evidence="2 3" key="1">
    <citation type="submission" date="2018-12" db="EMBL/GenBank/DDBJ databases">
        <title>Complete Genome Sequence of Glutamicibacter creatinolyticus strain LGCM259,isolated from an abscess of a 12-year-old mare in Italy.</title>
        <authorList>
            <person name="Santos R.G."/>
            <person name="Silva A.L."/>
            <person name="Seyffert N."/>
            <person name="Castro T.L.P."/>
            <person name="Attili A.R."/>
            <person name="Rifici C."/>
            <person name="Mazzullo G."/>
            <person name="Brenig B."/>
            <person name="Venanzi F."/>
            <person name="Azevedo V."/>
        </authorList>
    </citation>
    <scope>NUCLEOTIDE SEQUENCE [LARGE SCALE GENOMIC DNA]</scope>
    <source>
        <strain evidence="2 3">LGCM 259</strain>
    </source>
</reference>
<evidence type="ECO:0000256" key="1">
    <source>
        <dbReference type="HAMAP-Rule" id="MF_00652"/>
    </source>
</evidence>
<dbReference type="GO" id="GO:0033194">
    <property type="term" value="P:response to hydroperoxide"/>
    <property type="evidence" value="ECO:0007669"/>
    <property type="project" value="TreeGrafter"/>
</dbReference>
<protein>
    <recommendedName>
        <fullName evidence="1">UPF0246 protein GcLGCM259_1347</fullName>
    </recommendedName>
</protein>
<comment type="similarity">
    <text evidence="1">Belongs to the UPF0246 family.</text>
</comment>
<gene>
    <name evidence="2" type="ORF">GcLGCM259_1347</name>
</gene>
<dbReference type="KEGG" id="gcr:GcLGCM259_1347"/>
<dbReference type="PANTHER" id="PTHR30283">
    <property type="entry name" value="PEROXIDE STRESS RESPONSE PROTEIN YAAA"/>
    <property type="match status" value="1"/>
</dbReference>
<name>A0A5B7WV07_9MICC</name>
<sequence length="318" mass="33839">MRHAVAWSSHSPFILRAAPATTAISRLPKGIMPLAGRLHPMGIGAWTASTLEGVLILLPPSEGKTAHASGDPFEMSALSFPQLGEARGEVLAALRTVSAAEDAMQVLGVGASLAEEVARNITLHREPAAQAHDVYSGVLFEALGYSTLDAAAQRRADESIVVVSALWGAVGFADRIPPYRLSMGVKLEPVGKLASWWKKRLTPVLDARAGDQLIVDARSSTYAAAYKPSNGNSVAVNVFQLRNGTPKVVSHFAKHTRGEVARFLVEQETEPANAQELLDLANTRWDATLSEDKKGLALNIVLAEDHQFTSPAKAAAGV</sequence>
<keyword evidence="3" id="KW-1185">Reference proteome</keyword>
<accession>A0A5B7WV07</accession>
<dbReference type="AlphaFoldDB" id="A0A5B7WV07"/>
<dbReference type="GO" id="GO:0005829">
    <property type="term" value="C:cytosol"/>
    <property type="evidence" value="ECO:0007669"/>
    <property type="project" value="TreeGrafter"/>
</dbReference>
<proteinExistence type="inferred from homology"/>
<organism evidence="2 3">
    <name type="scientific">Glutamicibacter creatinolyticus</name>
    <dbReference type="NCBI Taxonomy" id="162496"/>
    <lineage>
        <taxon>Bacteria</taxon>
        <taxon>Bacillati</taxon>
        <taxon>Actinomycetota</taxon>
        <taxon>Actinomycetes</taxon>
        <taxon>Micrococcales</taxon>
        <taxon>Micrococcaceae</taxon>
        <taxon>Glutamicibacter</taxon>
    </lineage>
</organism>
<dbReference type="EMBL" id="CP034412">
    <property type="protein sequence ID" value="QCY47080.1"/>
    <property type="molecule type" value="Genomic_DNA"/>
</dbReference>
<dbReference type="Pfam" id="PF03883">
    <property type="entry name" value="H2O2_YaaD"/>
    <property type="match status" value="1"/>
</dbReference>